<evidence type="ECO:0000313" key="3">
    <source>
        <dbReference type="Proteomes" id="UP000190774"/>
    </source>
</evidence>
<protein>
    <submittedName>
        <fullName evidence="2">Uncharacterized protein</fullName>
    </submittedName>
</protein>
<dbReference type="AlphaFoldDB" id="A0A1T4WSA4"/>
<accession>A0A1T4WSA4</accession>
<dbReference type="OrthoDB" id="9981328at2"/>
<dbReference type="EMBL" id="FUYE01000002">
    <property type="protein sequence ID" value="SKA79725.1"/>
    <property type="molecule type" value="Genomic_DNA"/>
</dbReference>
<sequence>MAELKRHARLLYLLALFQLLGGPLVLGGLMMVSKLMSEQQMTLAQSVSATLHHMDGQQDTLAGRGEEWIWTQDHGLLPPAKPQAPQPRKLKDGKDKLWVLNDLTRFSWAYPEPLQTWMRGKHDPVPPRLAHAPPLPPPRWA</sequence>
<evidence type="ECO:0000313" key="2">
    <source>
        <dbReference type="EMBL" id="SKA79725.1"/>
    </source>
</evidence>
<name>A0A1T4WSA4_9BACT</name>
<proteinExistence type="predicted"/>
<dbReference type="RefSeq" id="WP_078811769.1">
    <property type="nucleotide sequence ID" value="NZ_FUYE01000002.1"/>
</dbReference>
<evidence type="ECO:0000256" key="1">
    <source>
        <dbReference type="SAM" id="MobiDB-lite"/>
    </source>
</evidence>
<organism evidence="2 3">
    <name type="scientific">Prosthecobacter debontii</name>
    <dbReference type="NCBI Taxonomy" id="48467"/>
    <lineage>
        <taxon>Bacteria</taxon>
        <taxon>Pseudomonadati</taxon>
        <taxon>Verrucomicrobiota</taxon>
        <taxon>Verrucomicrobiia</taxon>
        <taxon>Verrucomicrobiales</taxon>
        <taxon>Verrucomicrobiaceae</taxon>
        <taxon>Prosthecobacter</taxon>
    </lineage>
</organism>
<feature type="region of interest" description="Disordered" evidence="1">
    <location>
        <begin position="119"/>
        <end position="141"/>
    </location>
</feature>
<dbReference type="Proteomes" id="UP000190774">
    <property type="component" value="Unassembled WGS sequence"/>
</dbReference>
<dbReference type="STRING" id="48467.SAMN02745166_00533"/>
<gene>
    <name evidence="2" type="ORF">SAMN02745166_00533</name>
</gene>
<reference evidence="3" key="1">
    <citation type="submission" date="2017-02" db="EMBL/GenBank/DDBJ databases">
        <authorList>
            <person name="Varghese N."/>
            <person name="Submissions S."/>
        </authorList>
    </citation>
    <scope>NUCLEOTIDE SEQUENCE [LARGE SCALE GENOMIC DNA]</scope>
    <source>
        <strain evidence="3">ATCC 700200</strain>
    </source>
</reference>
<keyword evidence="3" id="KW-1185">Reference proteome</keyword>